<dbReference type="SUPFAM" id="SSF53335">
    <property type="entry name" value="S-adenosyl-L-methionine-dependent methyltransferases"/>
    <property type="match status" value="1"/>
</dbReference>
<dbReference type="InterPro" id="IPR058240">
    <property type="entry name" value="rSAM_sf"/>
</dbReference>
<evidence type="ECO:0000259" key="5">
    <source>
        <dbReference type="PROSITE" id="PS51918"/>
    </source>
</evidence>
<dbReference type="NCBIfam" id="TIGR04085">
    <property type="entry name" value="rSAM_more_4Fe4S"/>
    <property type="match status" value="1"/>
</dbReference>
<dbReference type="SUPFAM" id="SSF102114">
    <property type="entry name" value="Radical SAM enzymes"/>
    <property type="match status" value="1"/>
</dbReference>
<evidence type="ECO:0000256" key="2">
    <source>
        <dbReference type="ARBA" id="ARBA00022723"/>
    </source>
</evidence>
<dbReference type="GO" id="GO:0051536">
    <property type="term" value="F:iron-sulfur cluster binding"/>
    <property type="evidence" value="ECO:0007669"/>
    <property type="project" value="UniProtKB-KW"/>
</dbReference>
<evidence type="ECO:0000256" key="3">
    <source>
        <dbReference type="ARBA" id="ARBA00023004"/>
    </source>
</evidence>
<proteinExistence type="predicted"/>
<dbReference type="PANTHER" id="PTHR11228:SF7">
    <property type="entry name" value="PQQA PEPTIDE CYCLASE"/>
    <property type="match status" value="1"/>
</dbReference>
<dbReference type="PANTHER" id="PTHR11228">
    <property type="entry name" value="RADICAL SAM DOMAIN PROTEIN"/>
    <property type="match status" value="1"/>
</dbReference>
<dbReference type="InterPro" id="IPR025714">
    <property type="entry name" value="Methyltranfer_dom"/>
</dbReference>
<dbReference type="EMBL" id="UOGF01000117">
    <property type="protein sequence ID" value="VAX33696.1"/>
    <property type="molecule type" value="Genomic_DNA"/>
</dbReference>
<reference evidence="6" key="1">
    <citation type="submission" date="2018-06" db="EMBL/GenBank/DDBJ databases">
        <authorList>
            <person name="Zhirakovskaya E."/>
        </authorList>
    </citation>
    <scope>NUCLEOTIDE SEQUENCE</scope>
</reference>
<organism evidence="6">
    <name type="scientific">hydrothermal vent metagenome</name>
    <dbReference type="NCBI Taxonomy" id="652676"/>
    <lineage>
        <taxon>unclassified sequences</taxon>
        <taxon>metagenomes</taxon>
        <taxon>ecological metagenomes</taxon>
    </lineage>
</organism>
<dbReference type="InterPro" id="IPR007197">
    <property type="entry name" value="rSAM"/>
</dbReference>
<dbReference type="SMART" id="SM00729">
    <property type="entry name" value="Elp3"/>
    <property type="match status" value="1"/>
</dbReference>
<dbReference type="PROSITE" id="PS51918">
    <property type="entry name" value="RADICAL_SAM"/>
    <property type="match status" value="1"/>
</dbReference>
<dbReference type="Gene3D" id="3.40.50.150">
    <property type="entry name" value="Vaccinia Virus protein VP39"/>
    <property type="match status" value="1"/>
</dbReference>
<dbReference type="GO" id="GO:0046872">
    <property type="term" value="F:metal ion binding"/>
    <property type="evidence" value="ECO:0007669"/>
    <property type="project" value="UniProtKB-KW"/>
</dbReference>
<dbReference type="InterPro" id="IPR050377">
    <property type="entry name" value="Radical_SAM_PqqE_MftC-like"/>
</dbReference>
<dbReference type="Pfam" id="PF13847">
    <property type="entry name" value="Methyltransf_31"/>
    <property type="match status" value="1"/>
</dbReference>
<name>A0A3B1CSW7_9ZZZZ</name>
<accession>A0A3B1CSW7</accession>
<dbReference type="SFLD" id="SFLDS00029">
    <property type="entry name" value="Radical_SAM"/>
    <property type="match status" value="1"/>
</dbReference>
<dbReference type="InterPro" id="IPR013785">
    <property type="entry name" value="Aldolase_TIM"/>
</dbReference>
<dbReference type="GO" id="GO:0003824">
    <property type="term" value="F:catalytic activity"/>
    <property type="evidence" value="ECO:0007669"/>
    <property type="project" value="InterPro"/>
</dbReference>
<keyword evidence="4" id="KW-0411">Iron-sulfur</keyword>
<protein>
    <recommendedName>
        <fullName evidence="5">Radical SAM core domain-containing protein</fullName>
    </recommendedName>
</protein>
<dbReference type="InterPro" id="IPR006638">
    <property type="entry name" value="Elp3/MiaA/NifB-like_rSAM"/>
</dbReference>
<evidence type="ECO:0000256" key="4">
    <source>
        <dbReference type="ARBA" id="ARBA00023014"/>
    </source>
</evidence>
<dbReference type="InterPro" id="IPR023885">
    <property type="entry name" value="4Fe4S-binding_SPASM_dom"/>
</dbReference>
<dbReference type="CDD" id="cd02440">
    <property type="entry name" value="AdoMet_MTases"/>
    <property type="match status" value="1"/>
</dbReference>
<dbReference type="AlphaFoldDB" id="A0A3B1CSW7"/>
<evidence type="ECO:0000256" key="1">
    <source>
        <dbReference type="ARBA" id="ARBA00022691"/>
    </source>
</evidence>
<dbReference type="InterPro" id="IPR029063">
    <property type="entry name" value="SAM-dependent_MTases_sf"/>
</dbReference>
<evidence type="ECO:0000313" key="6">
    <source>
        <dbReference type="EMBL" id="VAX33696.1"/>
    </source>
</evidence>
<keyword evidence="2" id="KW-0479">Metal-binding</keyword>
<dbReference type="Pfam" id="PF04055">
    <property type="entry name" value="Radical_SAM"/>
    <property type="match status" value="1"/>
</dbReference>
<keyword evidence="1" id="KW-0949">S-adenosyl-L-methionine</keyword>
<dbReference type="Gene3D" id="3.20.20.70">
    <property type="entry name" value="Aldolase class I"/>
    <property type="match status" value="1"/>
</dbReference>
<feature type="domain" description="Radical SAM core" evidence="5">
    <location>
        <begin position="109"/>
        <end position="331"/>
    </location>
</feature>
<keyword evidence="3" id="KW-0408">Iron</keyword>
<dbReference type="SFLD" id="SFLDG01386">
    <property type="entry name" value="main_SPASM_domain-containing"/>
    <property type="match status" value="1"/>
</dbReference>
<dbReference type="CDD" id="cd01335">
    <property type="entry name" value="Radical_SAM"/>
    <property type="match status" value="1"/>
</dbReference>
<gene>
    <name evidence="6" type="ORF">MNBD_NITROSPIRAE01-2229</name>
</gene>
<sequence>MTDIIQKDTRFFAPVYQEVSRDGLKLLIAPENPHWITTDARGADIMRLLDGKRDFTEIVQHYTQTENVDWSVAWLHCHSFLQDALRKHFISETPLLKAPYPGRAQSLKLDHLSDLWLHVTNACNLACEHCLVDSSPSGESGGDTDFWRRTIDQGLALGVTRFFITGGEPFLRDDIFEIIDHILSPREGKKIELMILTNAMLFRGKHLKRLGTYDANAFQLQISLDGPTAEINNPIRGNGTFDATIRGIKEVISLGFSPTLTTVVNRANVAHLPEMVKFASALNIKNIHLLLSHHRGRALGTERLSSPPASALLHAFKAVKRLSEQAEMTFDNYEVLLGQLLGPSGVKLDLSNAAYESLCVYADAQVYPSAALAGIPALRMGNPDEIPLKEIWKNAVLSEEIRQCTVQKKTKCKDCYLKYLCGGGDIEHTYLYSSQFMGEDPFSEFYELWILELLFEFSKKKALQKTASGYDRPMIFSAMGEGALVEDIAPGAPAIGGFDVSLSRSACVLSVNLDHSRRVVSDFYGDAADKPQPALCCPDVYPVADSEHIPQAVMDISYGCGSPVGLAAASKGETMVDLGSGGGIDCFIAAKKVGKSGKVVGIDMTDQMLREANRAKKKVGKNLGYDNVSFKKGYLEDIPLPDQFADLITSNCVINLSPDKKQVFVEIWRVLKNFGRIVVSDTISEKPVPEGMRANPRLWGECVSGALTEAEYIAKMEQAGFYGLSILKRSLWKEVEGRRFFSVVIRGYKFEKQDGCRYIGQEATYLGPMQAVMDEEGHLFPRDQAISVCTDTAEKLQKPPYQSSFVITQGNETTVHTAQNTDSNCCEPESCC</sequence>
<dbReference type="SFLD" id="SFLDG01067">
    <property type="entry name" value="SPASM/twitch_domain_containing"/>
    <property type="match status" value="1"/>
</dbReference>